<dbReference type="PROSITE" id="PS50956">
    <property type="entry name" value="HTH_ASNC_2"/>
    <property type="match status" value="1"/>
</dbReference>
<dbReference type="GO" id="GO:0005829">
    <property type="term" value="C:cytosol"/>
    <property type="evidence" value="ECO:0007669"/>
    <property type="project" value="TreeGrafter"/>
</dbReference>
<dbReference type="RefSeq" id="WP_006226720.1">
    <property type="nucleotide sequence ID" value="NZ_ALJE01000034.1"/>
</dbReference>
<dbReference type="EMBL" id="JAOCKG010000005">
    <property type="protein sequence ID" value="MDH2051740.1"/>
    <property type="molecule type" value="Genomic_DNA"/>
</dbReference>
<dbReference type="AlphaFoldDB" id="J4J6F9"/>
<dbReference type="eggNOG" id="COG1522">
    <property type="taxonomic scope" value="Bacteria"/>
</dbReference>
<dbReference type="GO" id="GO:0006355">
    <property type="term" value="P:regulation of DNA-templated transcription"/>
    <property type="evidence" value="ECO:0007669"/>
    <property type="project" value="UniProtKB-ARBA"/>
</dbReference>
<keyword evidence="7" id="KW-1185">Reference proteome</keyword>
<evidence type="ECO:0000313" key="7">
    <source>
        <dbReference type="Proteomes" id="UP000252124"/>
    </source>
</evidence>
<dbReference type="EMBL" id="QNRM01000003">
    <property type="protein sequence ID" value="RBP21593.1"/>
    <property type="molecule type" value="Genomic_DNA"/>
</dbReference>
<proteinExistence type="predicted"/>
<keyword evidence="1" id="KW-0805">Transcription regulation</keyword>
<keyword evidence="2" id="KW-0238">DNA-binding</keyword>
<dbReference type="SMART" id="SM00344">
    <property type="entry name" value="HTH_ASNC"/>
    <property type="match status" value="1"/>
</dbReference>
<evidence type="ECO:0000313" key="8">
    <source>
        <dbReference type="Proteomes" id="UP001161276"/>
    </source>
</evidence>
<evidence type="ECO:0000256" key="3">
    <source>
        <dbReference type="ARBA" id="ARBA00023163"/>
    </source>
</evidence>
<reference evidence="6 7" key="1">
    <citation type="submission" date="2018-06" db="EMBL/GenBank/DDBJ databases">
        <title>Genomic Encyclopedia of Type Strains, Phase III (KMG-III): the genomes of soil and plant-associated and newly described type strains.</title>
        <authorList>
            <person name="Whitman W."/>
        </authorList>
    </citation>
    <scope>NUCLEOTIDE SEQUENCE [LARGE SCALE GENOMIC DNA]</scope>
    <source>
        <strain evidence="6 7">CECT 7342</strain>
    </source>
</reference>
<dbReference type="InterPro" id="IPR011008">
    <property type="entry name" value="Dimeric_a/b-barrel"/>
</dbReference>
<accession>J4J6F9</accession>
<dbReference type="PANTHER" id="PTHR30154:SF34">
    <property type="entry name" value="TRANSCRIPTIONAL REGULATOR AZLB"/>
    <property type="match status" value="1"/>
</dbReference>
<dbReference type="InterPro" id="IPR036390">
    <property type="entry name" value="WH_DNA-bd_sf"/>
</dbReference>
<comment type="caution">
    <text evidence="5">The sequence shown here is derived from an EMBL/GenBank/DDBJ whole genome shotgun (WGS) entry which is preliminary data.</text>
</comment>
<dbReference type="PANTHER" id="PTHR30154">
    <property type="entry name" value="LEUCINE-RESPONSIVE REGULATORY PROTEIN"/>
    <property type="match status" value="1"/>
</dbReference>
<accession>A0A366G3W3</accession>
<dbReference type="GeneID" id="99732497"/>
<dbReference type="Gene3D" id="3.30.70.920">
    <property type="match status" value="1"/>
</dbReference>
<dbReference type="CDD" id="cd00090">
    <property type="entry name" value="HTH_ARSR"/>
    <property type="match status" value="1"/>
</dbReference>
<dbReference type="PRINTS" id="PR00033">
    <property type="entry name" value="HTHASNC"/>
</dbReference>
<evidence type="ECO:0000313" key="6">
    <source>
        <dbReference type="EMBL" id="RBP21593.1"/>
    </source>
</evidence>
<organism evidence="5 8">
    <name type="scientific">Achromobacter marplatensis</name>
    <dbReference type="NCBI Taxonomy" id="470868"/>
    <lineage>
        <taxon>Bacteria</taxon>
        <taxon>Pseudomonadati</taxon>
        <taxon>Pseudomonadota</taxon>
        <taxon>Betaproteobacteria</taxon>
        <taxon>Burkholderiales</taxon>
        <taxon>Alcaligenaceae</taxon>
        <taxon>Achromobacter</taxon>
    </lineage>
</organism>
<evidence type="ECO:0000256" key="1">
    <source>
        <dbReference type="ARBA" id="ARBA00023015"/>
    </source>
</evidence>
<evidence type="ECO:0000313" key="5">
    <source>
        <dbReference type="EMBL" id="MDH2051740.1"/>
    </source>
</evidence>
<sequence length="162" mass="18091">MQNMPISLPELDDLDRRILEQLQEDSALTNQDLAARVHASPPTCLRRVRRLVDEGVIDRQVAILAAEKLGSTLTAIVEITLDVQAAESLDAFEQSMLAEPAVLQCYRVSPGPDFVVIAQVKDMPAYHALVHRAFTAQANVRNVRTFFSVHRAKFETRIDVRG</sequence>
<reference evidence="5" key="2">
    <citation type="submission" date="2022-09" db="EMBL/GenBank/DDBJ databases">
        <title>Intensive care unit water sources are persistently colonized with multi-drug resistant bacteria and are the site of extensive horizontal gene transfer of antibiotic resistance genes.</title>
        <authorList>
            <person name="Diorio-Toth L."/>
        </authorList>
    </citation>
    <scope>NUCLEOTIDE SEQUENCE</scope>
    <source>
        <strain evidence="5">GD03676</strain>
    </source>
</reference>
<evidence type="ECO:0000259" key="4">
    <source>
        <dbReference type="PROSITE" id="PS50956"/>
    </source>
</evidence>
<dbReference type="GO" id="GO:0043565">
    <property type="term" value="F:sequence-specific DNA binding"/>
    <property type="evidence" value="ECO:0007669"/>
    <property type="project" value="InterPro"/>
</dbReference>
<dbReference type="Pfam" id="PF13412">
    <property type="entry name" value="HTH_24"/>
    <property type="match status" value="1"/>
</dbReference>
<dbReference type="SUPFAM" id="SSF54909">
    <property type="entry name" value="Dimeric alpha+beta barrel"/>
    <property type="match status" value="1"/>
</dbReference>
<dbReference type="InterPro" id="IPR019888">
    <property type="entry name" value="Tscrpt_reg_AsnC-like"/>
</dbReference>
<name>J4J6F9_9BURK</name>
<feature type="domain" description="HTH asnC-type" evidence="4">
    <location>
        <begin position="11"/>
        <end position="72"/>
    </location>
</feature>
<dbReference type="InterPro" id="IPR000485">
    <property type="entry name" value="AsnC-type_HTH_dom"/>
</dbReference>
<dbReference type="GO" id="GO:0043200">
    <property type="term" value="P:response to amino acid"/>
    <property type="evidence" value="ECO:0007669"/>
    <property type="project" value="TreeGrafter"/>
</dbReference>
<protein>
    <submittedName>
        <fullName evidence="6">Lrp/AsnC family leucine-responsive transcriptional regulator</fullName>
    </submittedName>
    <submittedName>
        <fullName evidence="5">Lrp/AsnC family transcriptional regulator</fullName>
    </submittedName>
</protein>
<dbReference type="InterPro" id="IPR036388">
    <property type="entry name" value="WH-like_DNA-bd_sf"/>
</dbReference>
<evidence type="ECO:0000256" key="2">
    <source>
        <dbReference type="ARBA" id="ARBA00023125"/>
    </source>
</evidence>
<keyword evidence="3" id="KW-0804">Transcription</keyword>
<dbReference type="OrthoDB" id="9091488at2"/>
<dbReference type="Proteomes" id="UP001161276">
    <property type="component" value="Unassembled WGS sequence"/>
</dbReference>
<dbReference type="Gene3D" id="1.10.10.10">
    <property type="entry name" value="Winged helix-like DNA-binding domain superfamily/Winged helix DNA-binding domain"/>
    <property type="match status" value="1"/>
</dbReference>
<dbReference type="SUPFAM" id="SSF46785">
    <property type="entry name" value="Winged helix' DNA-binding domain"/>
    <property type="match status" value="1"/>
</dbReference>
<dbReference type="InterPro" id="IPR019887">
    <property type="entry name" value="Tscrpt_reg_AsnC/Lrp_C"/>
</dbReference>
<dbReference type="Proteomes" id="UP000252124">
    <property type="component" value="Unassembled WGS sequence"/>
</dbReference>
<dbReference type="Pfam" id="PF01037">
    <property type="entry name" value="AsnC_trans_reg"/>
    <property type="match status" value="1"/>
</dbReference>
<dbReference type="InterPro" id="IPR011991">
    <property type="entry name" value="ArsR-like_HTH"/>
</dbReference>
<gene>
    <name evidence="6" type="ORF">DFP87_103850</name>
    <name evidence="5" type="ORF">N5K24_15155</name>
</gene>